<feature type="transmembrane region" description="Helical" evidence="6">
    <location>
        <begin position="87"/>
        <end position="109"/>
    </location>
</feature>
<dbReference type="GO" id="GO:0009403">
    <property type="term" value="P:toxin biosynthetic process"/>
    <property type="evidence" value="ECO:0007669"/>
    <property type="project" value="InterPro"/>
</dbReference>
<feature type="transmembrane region" description="Helical" evidence="6">
    <location>
        <begin position="33"/>
        <end position="51"/>
    </location>
</feature>
<dbReference type="Proteomes" id="UP000315010">
    <property type="component" value="Unassembled WGS sequence"/>
</dbReference>
<comment type="subcellular location">
    <subcellularLocation>
        <location evidence="1">Membrane</location>
        <topology evidence="1">Multi-pass membrane protein</topology>
    </subcellularLocation>
</comment>
<keyword evidence="4 6" id="KW-0472">Membrane</keyword>
<dbReference type="InterPro" id="IPR003825">
    <property type="entry name" value="Colicin-V_CvpA"/>
</dbReference>
<dbReference type="PANTHER" id="PTHR37306:SF1">
    <property type="entry name" value="COLICIN V PRODUCTION PROTEIN"/>
    <property type="match status" value="1"/>
</dbReference>
<gene>
    <name evidence="7" type="ORF">CA13_45390</name>
</gene>
<feature type="compositionally biased region" description="Low complexity" evidence="5">
    <location>
        <begin position="242"/>
        <end position="255"/>
    </location>
</feature>
<evidence type="ECO:0000313" key="8">
    <source>
        <dbReference type="Proteomes" id="UP000315010"/>
    </source>
</evidence>
<keyword evidence="8" id="KW-1185">Reference proteome</keyword>
<evidence type="ECO:0000256" key="6">
    <source>
        <dbReference type="SAM" id="Phobius"/>
    </source>
</evidence>
<accession>A0A5C5Z7N6</accession>
<dbReference type="GO" id="GO:0016020">
    <property type="term" value="C:membrane"/>
    <property type="evidence" value="ECO:0007669"/>
    <property type="project" value="UniProtKB-SubCell"/>
</dbReference>
<name>A0A5C5Z7N6_9BACT</name>
<reference evidence="7 8" key="1">
    <citation type="submission" date="2019-02" db="EMBL/GenBank/DDBJ databases">
        <title>Deep-cultivation of Planctomycetes and their phenomic and genomic characterization uncovers novel biology.</title>
        <authorList>
            <person name="Wiegand S."/>
            <person name="Jogler M."/>
            <person name="Boedeker C."/>
            <person name="Pinto D."/>
            <person name="Vollmers J."/>
            <person name="Rivas-Marin E."/>
            <person name="Kohn T."/>
            <person name="Peeters S.H."/>
            <person name="Heuer A."/>
            <person name="Rast P."/>
            <person name="Oberbeckmann S."/>
            <person name="Bunk B."/>
            <person name="Jeske O."/>
            <person name="Meyerdierks A."/>
            <person name="Storesund J.E."/>
            <person name="Kallscheuer N."/>
            <person name="Luecker S."/>
            <person name="Lage O.M."/>
            <person name="Pohl T."/>
            <person name="Merkel B.J."/>
            <person name="Hornburger P."/>
            <person name="Mueller R.-W."/>
            <person name="Bruemmer F."/>
            <person name="Labrenz M."/>
            <person name="Spormann A.M."/>
            <person name="Op Den Camp H."/>
            <person name="Overmann J."/>
            <person name="Amann R."/>
            <person name="Jetten M.S.M."/>
            <person name="Mascher T."/>
            <person name="Medema M.H."/>
            <person name="Devos D.P."/>
            <person name="Kaster A.-K."/>
            <person name="Ovreas L."/>
            <person name="Rohde M."/>
            <person name="Galperin M.Y."/>
            <person name="Jogler C."/>
        </authorList>
    </citation>
    <scope>NUCLEOTIDE SEQUENCE [LARGE SCALE GENOMIC DNA]</scope>
    <source>
        <strain evidence="7 8">CA13</strain>
    </source>
</reference>
<feature type="region of interest" description="Disordered" evidence="5">
    <location>
        <begin position="228"/>
        <end position="262"/>
    </location>
</feature>
<organism evidence="7 8">
    <name type="scientific">Novipirellula herctigrandis</name>
    <dbReference type="NCBI Taxonomy" id="2527986"/>
    <lineage>
        <taxon>Bacteria</taxon>
        <taxon>Pseudomonadati</taxon>
        <taxon>Planctomycetota</taxon>
        <taxon>Planctomycetia</taxon>
        <taxon>Pirellulales</taxon>
        <taxon>Pirellulaceae</taxon>
        <taxon>Novipirellula</taxon>
    </lineage>
</organism>
<evidence type="ECO:0000256" key="5">
    <source>
        <dbReference type="SAM" id="MobiDB-lite"/>
    </source>
</evidence>
<dbReference type="EMBL" id="SJPJ01000001">
    <property type="protein sequence ID" value="TWT83076.1"/>
    <property type="molecule type" value="Genomic_DNA"/>
</dbReference>
<feature type="transmembrane region" description="Helical" evidence="6">
    <location>
        <begin position="130"/>
        <end position="153"/>
    </location>
</feature>
<protein>
    <submittedName>
        <fullName evidence="7">Colicin V production protein</fullName>
    </submittedName>
</protein>
<dbReference type="Pfam" id="PF02674">
    <property type="entry name" value="Colicin_V"/>
    <property type="match status" value="1"/>
</dbReference>
<dbReference type="AlphaFoldDB" id="A0A5C5Z7N6"/>
<proteinExistence type="predicted"/>
<evidence type="ECO:0000256" key="1">
    <source>
        <dbReference type="ARBA" id="ARBA00004141"/>
    </source>
</evidence>
<sequence length="262" mass="29206">MRTRSDCFAIKRFFASEPPSPVPPMHGSFQVEIYDIVMLVVLVGAMLFGAVKGFAWQLASIASIVVSYAVAYHFREPFSESIQATPPWNRFLAMLILYVGTSLVIWVAFRMVSGSIDRLRLKEFDRQVGALFGLAKGGLYCTLITLFAVTLLGNTTRENIVESKSGNYIANVLARSESVIPPEIQEIVKPYLDRFEEKFHGAGSDENESVFEQMGTQIVQEKAGDFLPESFWNEPPGGMNGQTPFSSSPQQAQQPWNGSYQR</sequence>
<evidence type="ECO:0000313" key="7">
    <source>
        <dbReference type="EMBL" id="TWT83076.1"/>
    </source>
</evidence>
<evidence type="ECO:0000256" key="4">
    <source>
        <dbReference type="ARBA" id="ARBA00023136"/>
    </source>
</evidence>
<dbReference type="PANTHER" id="PTHR37306">
    <property type="entry name" value="COLICIN V PRODUCTION PROTEIN"/>
    <property type="match status" value="1"/>
</dbReference>
<evidence type="ECO:0000256" key="3">
    <source>
        <dbReference type="ARBA" id="ARBA00022989"/>
    </source>
</evidence>
<feature type="transmembrane region" description="Helical" evidence="6">
    <location>
        <begin position="58"/>
        <end position="75"/>
    </location>
</feature>
<comment type="caution">
    <text evidence="7">The sequence shown here is derived from an EMBL/GenBank/DDBJ whole genome shotgun (WGS) entry which is preliminary data.</text>
</comment>
<evidence type="ECO:0000256" key="2">
    <source>
        <dbReference type="ARBA" id="ARBA00022692"/>
    </source>
</evidence>
<keyword evidence="2 6" id="KW-0812">Transmembrane</keyword>
<keyword evidence="3 6" id="KW-1133">Transmembrane helix</keyword>